<sequence>MAPLSPFREASRLLYRQEQLTSVLPVCHKAIKIYKLDIFTVRDKRPLAGCGSSTSYQEAKMGNSFSDWQPRAEQWQTSSSGAHFPGESCITINLVQQKNITRLVTKINSLPATDVSCQRLVMDLGVLLKGAVTVVIKRTFHNLELFRYTLPPADPEQPGNVHQGKRPRDLHMCCAECSSDVYERDGLSRSEKRVERVVSDLTLCQVKNGEEKITNHYVK</sequence>
<dbReference type="EMBL" id="JARAKH010000013">
    <property type="protein sequence ID" value="KAK8397675.1"/>
    <property type="molecule type" value="Genomic_DNA"/>
</dbReference>
<reference evidence="1 2" key="1">
    <citation type="submission" date="2023-03" db="EMBL/GenBank/DDBJ databases">
        <title>High-quality genome of Scylla paramamosain provides insights in environmental adaptation.</title>
        <authorList>
            <person name="Zhang L."/>
        </authorList>
    </citation>
    <scope>NUCLEOTIDE SEQUENCE [LARGE SCALE GENOMIC DNA]</scope>
    <source>
        <strain evidence="1">LZ_2023a</strain>
        <tissue evidence="1">Muscle</tissue>
    </source>
</reference>
<dbReference type="Proteomes" id="UP001487740">
    <property type="component" value="Unassembled WGS sequence"/>
</dbReference>
<evidence type="ECO:0000313" key="1">
    <source>
        <dbReference type="EMBL" id="KAK8397675.1"/>
    </source>
</evidence>
<proteinExistence type="predicted"/>
<gene>
    <name evidence="1" type="ORF">O3P69_004455</name>
</gene>
<dbReference type="AlphaFoldDB" id="A0AAW0UC87"/>
<organism evidence="1 2">
    <name type="scientific">Scylla paramamosain</name>
    <name type="common">Mud crab</name>
    <dbReference type="NCBI Taxonomy" id="85552"/>
    <lineage>
        <taxon>Eukaryota</taxon>
        <taxon>Metazoa</taxon>
        <taxon>Ecdysozoa</taxon>
        <taxon>Arthropoda</taxon>
        <taxon>Crustacea</taxon>
        <taxon>Multicrustacea</taxon>
        <taxon>Malacostraca</taxon>
        <taxon>Eumalacostraca</taxon>
        <taxon>Eucarida</taxon>
        <taxon>Decapoda</taxon>
        <taxon>Pleocyemata</taxon>
        <taxon>Brachyura</taxon>
        <taxon>Eubrachyura</taxon>
        <taxon>Portunoidea</taxon>
        <taxon>Portunidae</taxon>
        <taxon>Portuninae</taxon>
        <taxon>Scylla</taxon>
    </lineage>
</organism>
<comment type="caution">
    <text evidence="1">The sequence shown here is derived from an EMBL/GenBank/DDBJ whole genome shotgun (WGS) entry which is preliminary data.</text>
</comment>
<name>A0AAW0UC87_SCYPA</name>
<evidence type="ECO:0000313" key="2">
    <source>
        <dbReference type="Proteomes" id="UP001487740"/>
    </source>
</evidence>
<accession>A0AAW0UC87</accession>
<protein>
    <submittedName>
        <fullName evidence="1">Uncharacterized protein</fullName>
    </submittedName>
</protein>
<keyword evidence="2" id="KW-1185">Reference proteome</keyword>